<evidence type="ECO:0000313" key="1">
    <source>
        <dbReference type="EMBL" id="KAF6823918.1"/>
    </source>
</evidence>
<comment type="caution">
    <text evidence="1">The sequence shown here is derived from an EMBL/GenBank/DDBJ whole genome shotgun (WGS) entry which is preliminary data.</text>
</comment>
<reference evidence="1" key="1">
    <citation type="journal article" date="2020" name="Phytopathology">
        <title>Genome Sequence Resources of Colletotrichum truncatum, C. plurivorum, C. musicola, and C. sojae: Four Species Pathogenic to Soybean (Glycine max).</title>
        <authorList>
            <person name="Rogerio F."/>
            <person name="Boufleur T.R."/>
            <person name="Ciampi-Guillardi M."/>
            <person name="Sukno S.A."/>
            <person name="Thon M.R."/>
            <person name="Massola Junior N.S."/>
            <person name="Baroncelli R."/>
        </authorList>
    </citation>
    <scope>NUCLEOTIDE SEQUENCE</scope>
    <source>
        <strain evidence="1">LFN00145</strain>
    </source>
</reference>
<dbReference type="Proteomes" id="UP000654918">
    <property type="component" value="Unassembled WGS sequence"/>
</dbReference>
<name>A0A8H6K3B2_9PEZI</name>
<dbReference type="PANTHER" id="PTHR42037:SF1">
    <property type="match status" value="1"/>
</dbReference>
<evidence type="ECO:0000313" key="2">
    <source>
        <dbReference type="Proteomes" id="UP000654918"/>
    </source>
</evidence>
<keyword evidence="2" id="KW-1185">Reference proteome</keyword>
<accession>A0A8H6K3B2</accession>
<sequence>MTEQTVPEAPKPSHKQLLYEPIVLEHALKKSCRSQRDVFTEPSAADVDSFTISNTQAFHSFVDKLSQVCDNQRGGATVTSFAVLKGPNGPEYVFGSNQRTEADLAEVQEFIDDLLHFVGDNPSTLKPKPLTKQVLWRILLFNQLRLQFYLKSLVRHLEKCIEDCERRNAPEELKNELEKLLDKVEFPRDSVSRESQAKFLSDCEKLIKAIVTIKSTSIDEAIRKNAKDGEFTNSETWCELRHYLGRLLSFRQAADVIVGARDKLPLLLRDFKVIAVPSSSTIQKPIAKSLQLSAISIICNMNLEQAEEETYLDLADEMQKFGLDSFIQQQASIRTFKPYVHAEILVHEYLVREGRNHAGDFWKGSKYIGGSKPTCRLCYYYFAAHPDKVQVRRPHMNLYPNWRLPGAFENHDSDVEDPKTLSLLEKIIESVREDAKKTLEDKCPQGKKHDSNTYTILPKYGYADSISMNDGSSQVPRAILATHGGRQRRFELADEDDFSIIGEADAEATDEEDLDGGVSVRLGYA</sequence>
<dbReference type="PANTHER" id="PTHR42037">
    <property type="match status" value="1"/>
</dbReference>
<proteinExistence type="predicted"/>
<dbReference type="EMBL" id="WIGO01000203">
    <property type="protein sequence ID" value="KAF6823918.1"/>
    <property type="molecule type" value="Genomic_DNA"/>
</dbReference>
<dbReference type="InterPro" id="IPR027796">
    <property type="entry name" value="OTT_1508_deam-like"/>
</dbReference>
<gene>
    <name evidence="1" type="ORF">CPLU01_11142</name>
</gene>
<dbReference type="Pfam" id="PF14441">
    <property type="entry name" value="OTT_1508_deam"/>
    <property type="match status" value="1"/>
</dbReference>
<dbReference type="AlphaFoldDB" id="A0A8H6K3B2"/>
<protein>
    <submittedName>
        <fullName evidence="1">Uncharacterized protein</fullName>
    </submittedName>
</protein>
<organism evidence="1 2">
    <name type="scientific">Colletotrichum plurivorum</name>
    <dbReference type="NCBI Taxonomy" id="2175906"/>
    <lineage>
        <taxon>Eukaryota</taxon>
        <taxon>Fungi</taxon>
        <taxon>Dikarya</taxon>
        <taxon>Ascomycota</taxon>
        <taxon>Pezizomycotina</taxon>
        <taxon>Sordariomycetes</taxon>
        <taxon>Hypocreomycetidae</taxon>
        <taxon>Glomerellales</taxon>
        <taxon>Glomerellaceae</taxon>
        <taxon>Colletotrichum</taxon>
        <taxon>Colletotrichum orchidearum species complex</taxon>
    </lineage>
</organism>